<reference evidence="5" key="1">
    <citation type="submission" date="2020-02" db="EMBL/GenBank/DDBJ databases">
        <title>Streptomyces sp. ASO4wet.</title>
        <authorList>
            <person name="Risdian C."/>
            <person name="Landwehr W."/>
            <person name="Schupp P."/>
            <person name="Wink J."/>
        </authorList>
    </citation>
    <scope>NUCLEOTIDE SEQUENCE [LARGE SCALE GENOMIC DNA]</scope>
    <source>
        <strain evidence="5">ASO4wet</strain>
    </source>
</reference>
<dbReference type="RefSeq" id="WP_197353680.1">
    <property type="nucleotide sequence ID" value="NZ_CP048882.1"/>
</dbReference>
<gene>
    <name evidence="4" type="ORF">G4Z16_29850</name>
</gene>
<dbReference type="Pfam" id="PF20737">
    <property type="entry name" value="Glyco_hydro127C"/>
    <property type="match status" value="1"/>
</dbReference>
<dbReference type="SUPFAM" id="SSF48208">
    <property type="entry name" value="Six-hairpin glycosidases"/>
    <property type="match status" value="1"/>
</dbReference>
<dbReference type="GO" id="GO:0005975">
    <property type="term" value="P:carbohydrate metabolic process"/>
    <property type="evidence" value="ECO:0007669"/>
    <property type="project" value="InterPro"/>
</dbReference>
<dbReference type="Pfam" id="PF07944">
    <property type="entry name" value="Beta-AFase-like_GH127_cat"/>
    <property type="match status" value="1"/>
</dbReference>
<dbReference type="KEGG" id="sbat:G4Z16_29850"/>
<dbReference type="InterPro" id="IPR008928">
    <property type="entry name" value="6-hairpin_glycosidase_sf"/>
</dbReference>
<dbReference type="PANTHER" id="PTHR43465:SF2">
    <property type="entry name" value="DUF1680 DOMAIN PROTEIN (AFU_ORTHOLOGUE AFUA_1G08910)"/>
    <property type="match status" value="1"/>
</dbReference>
<dbReference type="InterPro" id="IPR049174">
    <property type="entry name" value="Beta-AFase-like"/>
</dbReference>
<dbReference type="InterPro" id="IPR049049">
    <property type="entry name" value="Beta-AFase-like_GH127_C"/>
</dbReference>
<evidence type="ECO:0000313" key="5">
    <source>
        <dbReference type="Proteomes" id="UP000595046"/>
    </source>
</evidence>
<accession>A0A7T1WT73</accession>
<organism evidence="4 5">
    <name type="scientific">Streptomyces bathyalis</name>
    <dbReference type="NCBI Taxonomy" id="2710756"/>
    <lineage>
        <taxon>Bacteria</taxon>
        <taxon>Bacillati</taxon>
        <taxon>Actinomycetota</taxon>
        <taxon>Actinomycetes</taxon>
        <taxon>Kitasatosporales</taxon>
        <taxon>Streptomycetaceae</taxon>
        <taxon>Streptomyces</taxon>
    </lineage>
</organism>
<dbReference type="GO" id="GO:0016787">
    <property type="term" value="F:hydrolase activity"/>
    <property type="evidence" value="ECO:0007669"/>
    <property type="project" value="UniProtKB-KW"/>
</dbReference>
<dbReference type="AlphaFoldDB" id="A0A7T1WT73"/>
<dbReference type="PANTHER" id="PTHR43465">
    <property type="entry name" value="DUF1680 DOMAIN PROTEIN (AFU_ORTHOLOGUE AFUA_1G08910)"/>
    <property type="match status" value="1"/>
</dbReference>
<name>A0A7T1WT73_9ACTN</name>
<evidence type="ECO:0000259" key="3">
    <source>
        <dbReference type="Pfam" id="PF20737"/>
    </source>
</evidence>
<sequence>MEAQPTSASPVSAGPLALTAGARTVLRPAAAARITGGLWEARRTANAHRSIPGGYDRLEEAGNLHNLRLAAGEADGEYAGDLPFMDSDVHKWLEAAAWQLGDPGTTAATSAELTGRIAELAGLLARAQQSDGYLQTHFQVRKPGVRFEELDWGHELYCAGHLIQAAVAHARTTGGSELLDVARRFADHIDERFGTGENRIDGICGHPEIETALVELYRCTGERRHLDRARWFVDRRGHGLLPEGRFGSRYWQDHVPVREADAVAGHSVRQLYLLAGVVDVYAETGDRTLLETAERLWEEMGATRTYLTGGVGSHHKDEAFGDPYELPPERAYTETCAAIASVMFGWRLLLATGRARYADHLERVLFNGFLSGVSLDGERYVYVNPLQVRDGHERDDGDHTAFRTRWFRCACCPPNVMRLLASLPHYMAAADGEGLVLHQYATGTYASDGIAVRVSTDYPWRGRVEVSITETAGGDRPLTLRVPHWARGRWSVSVAGEPLGPDEARDEDGWLRLRRRWQPGDTVVLDLDLAPRLTTPPERADAVRGCVAVERGPLVYCVEQVDQPAGTRLEDLRLDTGHALTSEERPGLLGGTVTVGATAHTAAPGSSTSWWPYGRYGESGERTGEAPGEPFEMTAVPYHLWAHREHGPMRVWIPVDGSRSDAVRD</sequence>
<dbReference type="InterPro" id="IPR049046">
    <property type="entry name" value="Beta-AFase-like_GH127_middle"/>
</dbReference>
<dbReference type="Pfam" id="PF20736">
    <property type="entry name" value="Glyco_hydro127M"/>
    <property type="match status" value="1"/>
</dbReference>
<keyword evidence="4" id="KW-0378">Hydrolase</keyword>
<evidence type="ECO:0000259" key="1">
    <source>
        <dbReference type="Pfam" id="PF07944"/>
    </source>
</evidence>
<feature type="domain" description="Non-reducing end beta-L-arabinofuranosidase-like GH127 catalytic" evidence="1">
    <location>
        <begin position="33"/>
        <end position="424"/>
    </location>
</feature>
<evidence type="ECO:0000313" key="4">
    <source>
        <dbReference type="EMBL" id="QPP09923.1"/>
    </source>
</evidence>
<dbReference type="Proteomes" id="UP000595046">
    <property type="component" value="Chromosome"/>
</dbReference>
<dbReference type="EMBL" id="CP048882">
    <property type="protein sequence ID" value="QPP09923.1"/>
    <property type="molecule type" value="Genomic_DNA"/>
</dbReference>
<dbReference type="InterPro" id="IPR012878">
    <property type="entry name" value="Beta-AFase-like_GH127_cat"/>
</dbReference>
<proteinExistence type="predicted"/>
<evidence type="ECO:0000259" key="2">
    <source>
        <dbReference type="Pfam" id="PF20736"/>
    </source>
</evidence>
<feature type="domain" description="Non-reducing end beta-L-arabinofuranosidase-like GH127 middle" evidence="2">
    <location>
        <begin position="437"/>
        <end position="528"/>
    </location>
</feature>
<keyword evidence="5" id="KW-1185">Reference proteome</keyword>
<feature type="domain" description="Non-reducing end beta-L-arabinofuranosidase-like GH127 C-terminal" evidence="3">
    <location>
        <begin position="532"/>
        <end position="654"/>
    </location>
</feature>
<protein>
    <submittedName>
        <fullName evidence="4">Glycoside hydrolase family 127 protein</fullName>
    </submittedName>
</protein>